<keyword evidence="6" id="KW-1185">Reference proteome</keyword>
<dbReference type="Gene3D" id="3.40.50.150">
    <property type="entry name" value="Vaccinia Virus protein VP39"/>
    <property type="match status" value="1"/>
</dbReference>
<feature type="domain" description="Methyltransferase type 11" evidence="4">
    <location>
        <begin position="50"/>
        <end position="149"/>
    </location>
</feature>
<dbReference type="GO" id="GO:0032259">
    <property type="term" value="P:methylation"/>
    <property type="evidence" value="ECO:0007669"/>
    <property type="project" value="UniProtKB-KW"/>
</dbReference>
<dbReference type="InterPro" id="IPR051052">
    <property type="entry name" value="Diverse_substrate_MTase"/>
</dbReference>
<accession>A0A920C9G1</accession>
<dbReference type="Pfam" id="PF08241">
    <property type="entry name" value="Methyltransf_11"/>
    <property type="match status" value="1"/>
</dbReference>
<evidence type="ECO:0000256" key="1">
    <source>
        <dbReference type="ARBA" id="ARBA00008361"/>
    </source>
</evidence>
<organism evidence="5 6">
    <name type="scientific">Paenibacillus albilobatus</name>
    <dbReference type="NCBI Taxonomy" id="2716884"/>
    <lineage>
        <taxon>Bacteria</taxon>
        <taxon>Bacillati</taxon>
        <taxon>Bacillota</taxon>
        <taxon>Bacilli</taxon>
        <taxon>Bacillales</taxon>
        <taxon>Paenibacillaceae</taxon>
        <taxon>Paenibacillus</taxon>
    </lineage>
</organism>
<dbReference type="PANTHER" id="PTHR44942">
    <property type="entry name" value="METHYLTRANSF_11 DOMAIN-CONTAINING PROTEIN"/>
    <property type="match status" value="1"/>
</dbReference>
<proteinExistence type="inferred from homology"/>
<comment type="caution">
    <text evidence="5">The sequence shown here is derived from an EMBL/GenBank/DDBJ whole genome shotgun (WGS) entry which is preliminary data.</text>
</comment>
<evidence type="ECO:0000313" key="5">
    <source>
        <dbReference type="EMBL" id="GIO29743.1"/>
    </source>
</evidence>
<comment type="similarity">
    <text evidence="1">Belongs to the methyltransferase superfamily.</text>
</comment>
<dbReference type="SUPFAM" id="SSF53335">
    <property type="entry name" value="S-adenosyl-L-methionine-dependent methyltransferases"/>
    <property type="match status" value="1"/>
</dbReference>
<dbReference type="GO" id="GO:0008757">
    <property type="term" value="F:S-adenosylmethionine-dependent methyltransferase activity"/>
    <property type="evidence" value="ECO:0007669"/>
    <property type="project" value="InterPro"/>
</dbReference>
<dbReference type="InterPro" id="IPR029063">
    <property type="entry name" value="SAM-dependent_MTases_sf"/>
</dbReference>
<keyword evidence="2" id="KW-0489">Methyltransferase</keyword>
<evidence type="ECO:0000256" key="3">
    <source>
        <dbReference type="ARBA" id="ARBA00022679"/>
    </source>
</evidence>
<protein>
    <recommendedName>
        <fullName evidence="4">Methyltransferase type 11 domain-containing protein</fullName>
    </recommendedName>
</protein>
<gene>
    <name evidence="5" type="ORF">J2TS6_08840</name>
</gene>
<dbReference type="InterPro" id="IPR013216">
    <property type="entry name" value="Methyltransf_11"/>
</dbReference>
<name>A0A920C9G1_9BACL</name>
<dbReference type="PANTHER" id="PTHR44942:SF4">
    <property type="entry name" value="METHYLTRANSFERASE TYPE 11 DOMAIN-CONTAINING PROTEIN"/>
    <property type="match status" value="1"/>
</dbReference>
<dbReference type="EMBL" id="BORQ01000001">
    <property type="protein sequence ID" value="GIO29743.1"/>
    <property type="molecule type" value="Genomic_DNA"/>
</dbReference>
<sequence>MSHIPEGNRQSNVDRFSGYKDLYDRYRPGAPSEVIRILTGYLQRKPRLVLDVGCGTGLSTFVWKSDAVTVVGIEPNDDMRSKAEEKLRLLQAEDPAAGSIRFMSGYSNKLEFPDGAADLITCSQSFHWMDPVSTLAEAARVLKPGGIFAAYDCDWPQTASWEAEKAYVDLLDHADQLLKERQSEKDQAVKGDKESHLARIKESGHFRYAREIVFHNEETCDSERYIGLALSQGGLQTCLKLGFTDLEEEIKRFKALVKEYFLERTLEVLFSYRMRIGVK</sequence>
<evidence type="ECO:0000313" key="6">
    <source>
        <dbReference type="Proteomes" id="UP000679779"/>
    </source>
</evidence>
<dbReference type="CDD" id="cd02440">
    <property type="entry name" value="AdoMet_MTases"/>
    <property type="match status" value="1"/>
</dbReference>
<dbReference type="AlphaFoldDB" id="A0A920C9G1"/>
<dbReference type="RefSeq" id="WP_160037591.1">
    <property type="nucleotide sequence ID" value="NZ_BORQ01000001.1"/>
</dbReference>
<dbReference type="Proteomes" id="UP000679779">
    <property type="component" value="Unassembled WGS sequence"/>
</dbReference>
<reference evidence="5" key="1">
    <citation type="submission" date="2021-03" db="EMBL/GenBank/DDBJ databases">
        <title>Antimicrobial resistance genes in bacteria isolated from Japanese honey, and their potential for conferring macrolide and lincosamide resistance in the American foulbrood pathogen Paenibacillus larvae.</title>
        <authorList>
            <person name="Okamoto M."/>
            <person name="Kumagai M."/>
            <person name="Kanamori H."/>
            <person name="Takamatsu D."/>
        </authorList>
    </citation>
    <scope>NUCLEOTIDE SEQUENCE</scope>
    <source>
        <strain evidence="5">J2TS6</strain>
    </source>
</reference>
<evidence type="ECO:0000259" key="4">
    <source>
        <dbReference type="Pfam" id="PF08241"/>
    </source>
</evidence>
<keyword evidence="3" id="KW-0808">Transferase</keyword>
<evidence type="ECO:0000256" key="2">
    <source>
        <dbReference type="ARBA" id="ARBA00022603"/>
    </source>
</evidence>